<dbReference type="NCBIfam" id="TIGR00129">
    <property type="entry name" value="fdhD_narQ"/>
    <property type="match status" value="1"/>
</dbReference>
<evidence type="ECO:0000256" key="2">
    <source>
        <dbReference type="ARBA" id="ARBA00023150"/>
    </source>
</evidence>
<dbReference type="PANTHER" id="PTHR30592">
    <property type="entry name" value="FORMATE DEHYDROGENASE"/>
    <property type="match status" value="1"/>
</dbReference>
<accession>A0A1B1A8F9</accession>
<geneLocation type="plasmid" evidence="4 5">
    <name>unnamed1</name>
</geneLocation>
<feature type="active site" description="Cysteine persulfide intermediate" evidence="3">
    <location>
        <position position="120"/>
    </location>
</feature>
<dbReference type="RefSeq" id="WP_052699544.1">
    <property type="nucleotide sequence ID" value="NZ_CP015231.1"/>
</dbReference>
<keyword evidence="4" id="KW-0808">Transferase</keyword>
<dbReference type="PANTHER" id="PTHR30592:SF1">
    <property type="entry name" value="SULFUR CARRIER PROTEIN FDHD"/>
    <property type="match status" value="1"/>
</dbReference>
<dbReference type="GO" id="GO:0006777">
    <property type="term" value="P:Mo-molybdopterin cofactor biosynthetic process"/>
    <property type="evidence" value="ECO:0007669"/>
    <property type="project" value="UniProtKB-UniRule"/>
</dbReference>
<dbReference type="SUPFAM" id="SSF53927">
    <property type="entry name" value="Cytidine deaminase-like"/>
    <property type="match status" value="1"/>
</dbReference>
<protein>
    <recommendedName>
        <fullName evidence="3">Sulfur carrier protein FdhD</fullName>
    </recommendedName>
</protein>
<dbReference type="Pfam" id="PF02634">
    <property type="entry name" value="FdhD-NarQ"/>
    <property type="match status" value="1"/>
</dbReference>
<dbReference type="GO" id="GO:0016783">
    <property type="term" value="F:sulfurtransferase activity"/>
    <property type="evidence" value="ECO:0007669"/>
    <property type="project" value="InterPro"/>
</dbReference>
<dbReference type="GO" id="GO:0005737">
    <property type="term" value="C:cytoplasm"/>
    <property type="evidence" value="ECO:0007669"/>
    <property type="project" value="UniProtKB-SubCell"/>
</dbReference>
<dbReference type="Gene3D" id="3.40.140.10">
    <property type="entry name" value="Cytidine Deaminase, domain 2"/>
    <property type="match status" value="1"/>
</dbReference>
<keyword evidence="4" id="KW-0614">Plasmid</keyword>
<sequence>MTAPLRHPTAPAHFTAHRHEGLIVSADEVAPHSRDLAEETPVAMVFDGSSAAVMMASPSDIEDFAFGFARTEGFITSFDDVREFEQVAHDSGIEARFWLREDRGAAIASRRRAMAGPIGCGLCGIDSLEQALRHPRDVSDVALRFRAAAIAAAPSDLARHQPLHDQCRAVHAAGFLCPDHGLIAVREDVGRHNALDKLIGALLRQGIDPASGAFVMTSRISVDLVQKAAEVGSGMIIAVSAPTSHAVRLADHAGMTLAASTRGGRFALYTHPHRVVA</sequence>
<dbReference type="OrthoDB" id="3197277at2"/>
<dbReference type="AlphaFoldDB" id="A0A1B1A8F9"/>
<name>A0A1B1A8F9_9RHOB</name>
<dbReference type="Proteomes" id="UP000013243">
    <property type="component" value="Plasmid unnamed1"/>
</dbReference>
<comment type="caution">
    <text evidence="3">Lacks conserved residue(s) required for the propagation of feature annotation.</text>
</comment>
<dbReference type="GeneID" id="28251979"/>
<proteinExistence type="inferred from homology"/>
<comment type="subcellular location">
    <subcellularLocation>
        <location evidence="3">Cytoplasm</location>
    </subcellularLocation>
</comment>
<keyword evidence="2 3" id="KW-0501">Molybdenum cofactor biosynthesis</keyword>
<comment type="function">
    <text evidence="3">Required for formate dehydrogenase (FDH) activity. Acts as a sulfur carrier protein that transfers sulfur from IscS to the molybdenum cofactor prior to its insertion into FDH.</text>
</comment>
<evidence type="ECO:0000256" key="3">
    <source>
        <dbReference type="HAMAP-Rule" id="MF_00187"/>
    </source>
</evidence>
<evidence type="ECO:0000313" key="5">
    <source>
        <dbReference type="Proteomes" id="UP000013243"/>
    </source>
</evidence>
<dbReference type="PIRSF" id="PIRSF015626">
    <property type="entry name" value="FdhD"/>
    <property type="match status" value="1"/>
</dbReference>
<dbReference type="InterPro" id="IPR016193">
    <property type="entry name" value="Cytidine_deaminase-like"/>
</dbReference>
<reference evidence="4 5" key="1">
    <citation type="journal article" date="2016" name="ISME J.">
        <title>Global occurrence and heterogeneity of the Roseobacter-clade species Ruegeria mobilis.</title>
        <authorList>
            <person name="Sonnenschein E."/>
            <person name="Gram L."/>
        </authorList>
    </citation>
    <scope>NUCLEOTIDE SEQUENCE [LARGE SCALE GENOMIC DNA]</scope>
    <source>
        <strain evidence="4 5">F1926</strain>
        <plasmid evidence="4 5">unnamed1</plasmid>
    </source>
</reference>
<gene>
    <name evidence="3" type="primary">fdhD</name>
    <name evidence="4" type="ORF">K529_019055</name>
</gene>
<dbReference type="GO" id="GO:0097163">
    <property type="term" value="F:sulfur carrier activity"/>
    <property type="evidence" value="ECO:0007669"/>
    <property type="project" value="UniProtKB-UniRule"/>
</dbReference>
<dbReference type="InterPro" id="IPR003786">
    <property type="entry name" value="FdhD"/>
</dbReference>
<evidence type="ECO:0000313" key="4">
    <source>
        <dbReference type="EMBL" id="ANP42865.1"/>
    </source>
</evidence>
<comment type="similarity">
    <text evidence="3">Belongs to the FdhD family.</text>
</comment>
<dbReference type="KEGG" id="rmb:K529_019055"/>
<organism evidence="4 5">
    <name type="scientific">Tritonibacter mobilis F1926</name>
    <dbReference type="NCBI Taxonomy" id="1265309"/>
    <lineage>
        <taxon>Bacteria</taxon>
        <taxon>Pseudomonadati</taxon>
        <taxon>Pseudomonadota</taxon>
        <taxon>Alphaproteobacteria</taxon>
        <taxon>Rhodobacterales</taxon>
        <taxon>Paracoccaceae</taxon>
        <taxon>Tritonibacter</taxon>
    </lineage>
</organism>
<keyword evidence="1 3" id="KW-0963">Cytoplasm</keyword>
<dbReference type="HAMAP" id="MF_00187">
    <property type="entry name" value="FdhD"/>
    <property type="match status" value="1"/>
</dbReference>
<dbReference type="EMBL" id="CP015231">
    <property type="protein sequence ID" value="ANP42865.1"/>
    <property type="molecule type" value="Genomic_DNA"/>
</dbReference>
<dbReference type="Gene3D" id="3.10.20.10">
    <property type="match status" value="1"/>
</dbReference>
<evidence type="ECO:0000256" key="1">
    <source>
        <dbReference type="ARBA" id="ARBA00022490"/>
    </source>
</evidence>